<dbReference type="Proteomes" id="UP001168540">
    <property type="component" value="Unassembled WGS sequence"/>
</dbReference>
<dbReference type="RefSeq" id="WP_289832198.1">
    <property type="nucleotide sequence ID" value="NZ_JAUEDK010000074.1"/>
</dbReference>
<gene>
    <name evidence="1" type="ORF">QU481_22355</name>
</gene>
<accession>A0ABT7XUU1</accession>
<evidence type="ECO:0000313" key="1">
    <source>
        <dbReference type="EMBL" id="MDN0077567.1"/>
    </source>
</evidence>
<comment type="caution">
    <text evidence="1">The sequence shown here is derived from an EMBL/GenBank/DDBJ whole genome shotgun (WGS) entry which is preliminary data.</text>
</comment>
<proteinExistence type="predicted"/>
<dbReference type="EMBL" id="JAUEDK010000074">
    <property type="protein sequence ID" value="MDN0077567.1"/>
    <property type="molecule type" value="Genomic_DNA"/>
</dbReference>
<reference evidence="1" key="1">
    <citation type="submission" date="2023-06" db="EMBL/GenBank/DDBJ databases">
        <authorList>
            <person name="Zhang S."/>
        </authorList>
    </citation>
    <scope>NUCLEOTIDE SEQUENCE</scope>
    <source>
        <strain evidence="1">SG2303</strain>
    </source>
</reference>
<protein>
    <submittedName>
        <fullName evidence="1">Uncharacterized protein</fullName>
    </submittedName>
</protein>
<organism evidence="1 2">
    <name type="scientific">Crenobacter oryzisoli</name>
    <dbReference type="NCBI Taxonomy" id="3056844"/>
    <lineage>
        <taxon>Bacteria</taxon>
        <taxon>Pseudomonadati</taxon>
        <taxon>Pseudomonadota</taxon>
        <taxon>Betaproteobacteria</taxon>
        <taxon>Neisseriales</taxon>
        <taxon>Neisseriaceae</taxon>
        <taxon>Crenobacter</taxon>
    </lineage>
</organism>
<keyword evidence="2" id="KW-1185">Reference proteome</keyword>
<evidence type="ECO:0000313" key="2">
    <source>
        <dbReference type="Proteomes" id="UP001168540"/>
    </source>
</evidence>
<sequence>MATPLPESILKQLPKGYSVLSYQGGELNDDKLTDYIVVIRKLDEESISRNSIAPARPLMLFTQNIDGSYTLARRNDHVVFRIDEGGQCDPFEDGEDGLVIHKHYFTVQNSVACGQHWTDYITFRYAPELHDWVFHKRIFENWVMNNSSAPNADALILKGRRLVTEKGKLLVPFEKYRAN</sequence>
<name>A0ABT7XUU1_9NEIS</name>